<accession>F4LW01</accession>
<dbReference type="KEGG" id="tep:TepRe1_1523"/>
<feature type="compositionally biased region" description="Polar residues" evidence="1">
    <location>
        <begin position="101"/>
        <end position="113"/>
    </location>
</feature>
<dbReference type="HOGENOM" id="CLU_2025619_0_0_9"/>
<evidence type="ECO:0000313" key="3">
    <source>
        <dbReference type="Proteomes" id="UP000010802"/>
    </source>
</evidence>
<dbReference type="AlphaFoldDB" id="F4LW01"/>
<gene>
    <name evidence="2" type="ordered locus">TEPIRE1_1638</name>
</gene>
<dbReference type="EMBL" id="HF563609">
    <property type="protein sequence ID" value="CCP26415.1"/>
    <property type="molecule type" value="Genomic_DNA"/>
</dbReference>
<dbReference type="PATRIC" id="fig|1209989.3.peg.1881"/>
<reference evidence="3" key="1">
    <citation type="journal article" date="2013" name="Genome Announc.">
        <title>First genome sequence of a syntrophic acetate-oxidizing bacterium, Tepidanaerobacter acetatoxydans strain Re1.</title>
        <authorList>
            <person name="Manzoor S."/>
            <person name="Bongcam-Rudloff E."/>
            <person name="Schnurer A."/>
            <person name="Muller B."/>
        </authorList>
    </citation>
    <scope>NUCLEOTIDE SEQUENCE [LARGE SCALE GENOMIC DNA]</scope>
    <source>
        <strain evidence="3">Re1</strain>
    </source>
</reference>
<evidence type="ECO:0000256" key="1">
    <source>
        <dbReference type="SAM" id="MobiDB-lite"/>
    </source>
</evidence>
<feature type="region of interest" description="Disordered" evidence="1">
    <location>
        <begin position="101"/>
        <end position="122"/>
    </location>
</feature>
<dbReference type="eggNOG" id="ENOG5034B1S">
    <property type="taxonomic scope" value="Bacteria"/>
</dbReference>
<dbReference type="Proteomes" id="UP000010802">
    <property type="component" value="Chromosome"/>
</dbReference>
<keyword evidence="3" id="KW-1185">Reference proteome</keyword>
<evidence type="ECO:0000313" key="2">
    <source>
        <dbReference type="EMBL" id="CCP26415.1"/>
    </source>
</evidence>
<organism evidence="2 3">
    <name type="scientific">Tepidanaerobacter acetatoxydans (strain DSM 21804 / JCM 16047 / Re1)</name>
    <dbReference type="NCBI Taxonomy" id="1209989"/>
    <lineage>
        <taxon>Bacteria</taxon>
        <taxon>Bacillati</taxon>
        <taxon>Bacillota</taxon>
        <taxon>Clostridia</taxon>
        <taxon>Thermosediminibacterales</taxon>
        <taxon>Tepidanaerobacteraceae</taxon>
        <taxon>Tepidanaerobacter</taxon>
    </lineage>
</organism>
<dbReference type="KEGG" id="tae:TepiRe1_1638"/>
<name>F4LW01_TEPAE</name>
<dbReference type="STRING" id="1209989.TepRe1_1523"/>
<dbReference type="OrthoDB" id="1729877at2"/>
<proteinExistence type="predicted"/>
<sequence>MEENDDRGFGNDLLETVLKVINGPNDQSANELISLLALSNLLGIISFLNAQDSKSDTRGFSSKSEVSELKEMAADLLDSMGGTGDKKINPAALINLMKTFSTSDGSANNSKNLAKSDEIKKD</sequence>
<accession>L0RZH0</accession>
<protein>
    <submittedName>
        <fullName evidence="2">Uncharacterized protein</fullName>
    </submittedName>
</protein>